<evidence type="ECO:0000313" key="2">
    <source>
        <dbReference type="EMBL" id="GAH64545.1"/>
    </source>
</evidence>
<dbReference type="InterPro" id="IPR001509">
    <property type="entry name" value="Epimerase_deHydtase"/>
</dbReference>
<dbReference type="InterPro" id="IPR036291">
    <property type="entry name" value="NAD(P)-bd_dom_sf"/>
</dbReference>
<sequence>PIGSRDLIPIVGDVTEPNLGLKDAPEDITAIYHLAGIHALRQKDKDGSIWKTNVEGTKNVLAFCLKHDIPRLVFTSTAYTWPVNPYGLSKIENEKDITEFAKKHNIEVTILKLSIVMGTAEHPYPGHFSRFISAVIQIHRRAELIRRKIEGTLRLPVIKPLFRIKGNPEGKLNLIPIDQVAWAIANIGEASTFWLTHPDPPTLQQLADWVGELIMVRMKFEPEFKPTPIEAAFQKMTAAFAPYLQGDNFPSNLQLSPPLGKSFIQETAKRS</sequence>
<dbReference type="AlphaFoldDB" id="X1I5I3"/>
<dbReference type="PANTHER" id="PTHR43245">
    <property type="entry name" value="BIFUNCTIONAL POLYMYXIN RESISTANCE PROTEIN ARNA"/>
    <property type="match status" value="1"/>
</dbReference>
<dbReference type="SUPFAM" id="SSF51735">
    <property type="entry name" value="NAD(P)-binding Rossmann-fold domains"/>
    <property type="match status" value="1"/>
</dbReference>
<name>X1I5I3_9ZZZZ</name>
<proteinExistence type="predicted"/>
<comment type="caution">
    <text evidence="2">The sequence shown here is derived from an EMBL/GenBank/DDBJ whole genome shotgun (WGS) entry which is preliminary data.</text>
</comment>
<dbReference type="Pfam" id="PF01370">
    <property type="entry name" value="Epimerase"/>
    <property type="match status" value="1"/>
</dbReference>
<organism evidence="2">
    <name type="scientific">marine sediment metagenome</name>
    <dbReference type="NCBI Taxonomy" id="412755"/>
    <lineage>
        <taxon>unclassified sequences</taxon>
        <taxon>metagenomes</taxon>
        <taxon>ecological metagenomes</taxon>
    </lineage>
</organism>
<reference evidence="2" key="1">
    <citation type="journal article" date="2014" name="Front. Microbiol.">
        <title>High frequency of phylogenetically diverse reductive dehalogenase-homologous genes in deep subseafloor sedimentary metagenomes.</title>
        <authorList>
            <person name="Kawai M."/>
            <person name="Futagami T."/>
            <person name="Toyoda A."/>
            <person name="Takaki Y."/>
            <person name="Nishi S."/>
            <person name="Hori S."/>
            <person name="Arai W."/>
            <person name="Tsubouchi T."/>
            <person name="Morono Y."/>
            <person name="Uchiyama I."/>
            <person name="Ito T."/>
            <person name="Fujiyama A."/>
            <person name="Inagaki F."/>
            <person name="Takami H."/>
        </authorList>
    </citation>
    <scope>NUCLEOTIDE SEQUENCE</scope>
    <source>
        <strain evidence="2">Expedition CK06-06</strain>
    </source>
</reference>
<dbReference type="PANTHER" id="PTHR43245:SF51">
    <property type="entry name" value="SHORT CHAIN DEHYDROGENASE_REDUCTASE FAMILY 42E, MEMBER 2"/>
    <property type="match status" value="1"/>
</dbReference>
<feature type="non-terminal residue" evidence="2">
    <location>
        <position position="271"/>
    </location>
</feature>
<evidence type="ECO:0000259" key="1">
    <source>
        <dbReference type="Pfam" id="PF01370"/>
    </source>
</evidence>
<protein>
    <recommendedName>
        <fullName evidence="1">NAD-dependent epimerase/dehydratase domain-containing protein</fullName>
    </recommendedName>
</protein>
<gene>
    <name evidence="2" type="ORF">S03H2_42697</name>
</gene>
<feature type="non-terminal residue" evidence="2">
    <location>
        <position position="1"/>
    </location>
</feature>
<dbReference type="Gene3D" id="3.40.50.720">
    <property type="entry name" value="NAD(P)-binding Rossmann-like Domain"/>
    <property type="match status" value="1"/>
</dbReference>
<dbReference type="InterPro" id="IPR050177">
    <property type="entry name" value="Lipid_A_modif_metabolic_enz"/>
</dbReference>
<accession>X1I5I3</accession>
<dbReference type="EMBL" id="BARU01026595">
    <property type="protein sequence ID" value="GAH64545.1"/>
    <property type="molecule type" value="Genomic_DNA"/>
</dbReference>
<feature type="domain" description="NAD-dependent epimerase/dehydratase" evidence="1">
    <location>
        <begin position="12"/>
        <end position="140"/>
    </location>
</feature>